<name>A0A176RY59_9GAMM</name>
<keyword evidence="2" id="KW-1185">Reference proteome</keyword>
<evidence type="ECO:0000313" key="2">
    <source>
        <dbReference type="Proteomes" id="UP000076962"/>
    </source>
</evidence>
<protein>
    <submittedName>
        <fullName evidence="1">Uncharacterized protein</fullName>
    </submittedName>
</protein>
<gene>
    <name evidence="1" type="ORF">THIOM_003640</name>
</gene>
<dbReference type="EMBL" id="LUTY01002221">
    <property type="protein sequence ID" value="OAD20639.1"/>
    <property type="molecule type" value="Genomic_DNA"/>
</dbReference>
<evidence type="ECO:0000313" key="1">
    <source>
        <dbReference type="EMBL" id="OAD20639.1"/>
    </source>
</evidence>
<dbReference type="Proteomes" id="UP000076962">
    <property type="component" value="Unassembled WGS sequence"/>
</dbReference>
<proteinExistence type="predicted"/>
<accession>A0A176RY59</accession>
<dbReference type="AlphaFoldDB" id="A0A176RY59"/>
<reference evidence="1 2" key="1">
    <citation type="submission" date="2016-05" db="EMBL/GenBank/DDBJ databases">
        <title>Single-cell genome of chain-forming Candidatus Thiomargarita nelsonii and comparison to other large sulfur-oxidizing bacteria.</title>
        <authorList>
            <person name="Winkel M."/>
            <person name="Salman V."/>
            <person name="Woyke T."/>
            <person name="Schulz-Vogt H."/>
            <person name="Richter M."/>
            <person name="Flood B."/>
            <person name="Bailey J."/>
            <person name="Amann R."/>
            <person name="Mussmann M."/>
        </authorList>
    </citation>
    <scope>NUCLEOTIDE SEQUENCE [LARGE SCALE GENOMIC DNA]</scope>
    <source>
        <strain evidence="1 2">THI036</strain>
    </source>
</reference>
<organism evidence="1 2">
    <name type="scientific">Candidatus Thiomargarita nelsonii</name>
    <dbReference type="NCBI Taxonomy" id="1003181"/>
    <lineage>
        <taxon>Bacteria</taxon>
        <taxon>Pseudomonadati</taxon>
        <taxon>Pseudomonadota</taxon>
        <taxon>Gammaproteobacteria</taxon>
        <taxon>Thiotrichales</taxon>
        <taxon>Thiotrichaceae</taxon>
        <taxon>Thiomargarita</taxon>
    </lineage>
</organism>
<comment type="caution">
    <text evidence="1">The sequence shown here is derived from an EMBL/GenBank/DDBJ whole genome shotgun (WGS) entry which is preliminary data.</text>
</comment>
<sequence>MSILSKISSVVDFGRDFSISAVGIKFSTSLSVRAKAFARAESFLIVIEASGC</sequence>